<dbReference type="Proteomes" id="UP000015380">
    <property type="component" value="Chromosome"/>
</dbReference>
<evidence type="ECO:0000313" key="6">
    <source>
        <dbReference type="Proteomes" id="UP000015380"/>
    </source>
</evidence>
<dbReference type="eggNOG" id="COG0312">
    <property type="taxonomic scope" value="Bacteria"/>
</dbReference>
<dbReference type="Pfam" id="PF19290">
    <property type="entry name" value="PmbA_TldD_2nd"/>
    <property type="match status" value="1"/>
</dbReference>
<feature type="domain" description="Metalloprotease TldD/E C-terminal" evidence="3">
    <location>
        <begin position="243"/>
        <end position="450"/>
    </location>
</feature>
<dbReference type="RefSeq" id="WP_020162501.1">
    <property type="nucleotide sequence ID" value="NC_021917.1"/>
</dbReference>
<dbReference type="PANTHER" id="PTHR43421:SF1">
    <property type="entry name" value="METALLOPROTEASE PMBA"/>
    <property type="match status" value="1"/>
</dbReference>
<gene>
    <name evidence="5" type="ORF">CYCME_0810</name>
</gene>
<dbReference type="AlphaFoldDB" id="S5T5Q1"/>
<dbReference type="Pfam" id="PF01523">
    <property type="entry name" value="PmbA_TldD_1st"/>
    <property type="match status" value="1"/>
</dbReference>
<dbReference type="EMBL" id="CP005996">
    <property type="protein sequence ID" value="AGS39146.1"/>
    <property type="molecule type" value="Genomic_DNA"/>
</dbReference>
<dbReference type="InterPro" id="IPR036059">
    <property type="entry name" value="TldD/PmbA_sf"/>
</dbReference>
<dbReference type="Pfam" id="PF19289">
    <property type="entry name" value="PmbA_TldD_3rd"/>
    <property type="match status" value="1"/>
</dbReference>
<comment type="similarity">
    <text evidence="1">Belongs to the peptidase U62 family.</text>
</comment>
<dbReference type="KEGG" id="cza:CYCME_0810"/>
<evidence type="ECO:0000259" key="3">
    <source>
        <dbReference type="Pfam" id="PF19289"/>
    </source>
</evidence>
<keyword evidence="6" id="KW-1185">Reference proteome</keyword>
<name>S5T5Q1_9GAMM</name>
<dbReference type="PATRIC" id="fig|1198232.3.peg.811"/>
<dbReference type="InterPro" id="IPR045569">
    <property type="entry name" value="Metalloprtase-TldD/E_C"/>
</dbReference>
<evidence type="ECO:0000313" key="5">
    <source>
        <dbReference type="EMBL" id="AGS39146.1"/>
    </source>
</evidence>
<accession>S5T5Q1</accession>
<dbReference type="GO" id="GO:0005829">
    <property type="term" value="C:cytosol"/>
    <property type="evidence" value="ECO:0007669"/>
    <property type="project" value="TreeGrafter"/>
</dbReference>
<sequence length="451" mass="48337">MPKSVDTSTNSEQKTEQLKNIAADILLEAKKQGADQVETAISVGQGLSVNARLGEVETIEHHRDQGIGITVYKGHKKGSASSTKLDSAAIKEMVSAACAIAKYAEEDPFSGLPEQQYLATTFPDLSLYHPWTISADEAIEMAVRCEDAARFYDKDISNSEGASIQTFEGTRVLANSLGFNHGYPASRHSMSCSVIGERDGTMQRDYWYTVARQASAMDDAKKVGEMASKRTINRLGAKAISTRKSPIMFAAEVSGGLIGHFISAIRGGNLYRKSSFLLDSLGQQVFPSFIDIYEQPLLAQAMGSATYDSEGVATSARNIVKAGVVEGYVLSSYSARKLGMKTTANAGGVHNLTVKSGELDFNGMLKEMNTGLLVTELIGQGVNTMTGDYSRGAAGFWVENGVIQFPVEEVTIAGNLKDIYQSIVAVGNDVDLRGNTRTGSILVSEMTIAGS</sequence>
<proteinExistence type="inferred from homology"/>
<dbReference type="InterPro" id="IPR047657">
    <property type="entry name" value="PmbA"/>
</dbReference>
<dbReference type="PANTHER" id="PTHR43421">
    <property type="entry name" value="METALLOPROTEASE PMBA"/>
    <property type="match status" value="1"/>
</dbReference>
<dbReference type="SUPFAM" id="SSF111283">
    <property type="entry name" value="Putative modulator of DNA gyrase, PmbA/TldD"/>
    <property type="match status" value="1"/>
</dbReference>
<feature type="domain" description="Metalloprotease TldD/E central" evidence="4">
    <location>
        <begin position="128"/>
        <end position="235"/>
    </location>
</feature>
<dbReference type="HOGENOM" id="CLU_026425_0_0_6"/>
<reference evidence="5 6" key="1">
    <citation type="submission" date="2013-05" db="EMBL/GenBank/DDBJ databases">
        <title>Between feast and famine: a lifestyle of most important marine PAH-degrading bacterium Cycloclasticus sp. 7ME.</title>
        <authorList>
            <person name="Yakimov M.M."/>
            <person name="Messina E."/>
            <person name="Genovese M."/>
            <person name="Denaro R."/>
            <person name="Crisafi F."/>
            <person name="Russo D."/>
            <person name="Cappello S."/>
            <person name="Santisi S."/>
            <person name="Smedile F."/>
            <person name="Golyshina O.V."/>
            <person name="Tran H."/>
            <person name="Pieper D.H."/>
            <person name="Golyshin P.N."/>
            <person name="Giuliano L."/>
        </authorList>
    </citation>
    <scope>NUCLEOTIDE SEQUENCE [LARGE SCALE GENOMIC DNA]</scope>
    <source>
        <strain evidence="5 6">78-ME</strain>
    </source>
</reference>
<reference evidence="6" key="2">
    <citation type="journal article" date="2016" name="Environ. Microbiol. Rep.">
        <title>Analysis of defence systems and a conjugative IncP-1 plasmid in the marine polyaromatic hydrocarbons-degrading bacterium Cycloclasticus sp. 78-ME.</title>
        <authorList>
            <person name="Yakimov M.M."/>
            <person name="Crisafi F."/>
            <person name="Messina E."/>
            <person name="Smedile F."/>
            <person name="Lopatina A."/>
            <person name="Denaro R."/>
            <person name="Pieper D.H."/>
            <person name="Golyshin P.N."/>
            <person name="Giuliano L."/>
        </authorList>
    </citation>
    <scope>NUCLEOTIDE SEQUENCE [LARGE SCALE GENOMIC DNA]</scope>
    <source>
        <strain evidence="6">78-ME</strain>
    </source>
</reference>
<dbReference type="InterPro" id="IPR002510">
    <property type="entry name" value="Metalloprtase-TldD/E_N"/>
</dbReference>
<evidence type="ECO:0000259" key="4">
    <source>
        <dbReference type="Pfam" id="PF19290"/>
    </source>
</evidence>
<organism evidence="5 6">
    <name type="scientific">Cycloclasticus zancles 78-ME</name>
    <dbReference type="NCBI Taxonomy" id="1198232"/>
    <lineage>
        <taxon>Bacteria</taxon>
        <taxon>Pseudomonadati</taxon>
        <taxon>Pseudomonadota</taxon>
        <taxon>Gammaproteobacteria</taxon>
        <taxon>Thiotrichales</taxon>
        <taxon>Piscirickettsiaceae</taxon>
        <taxon>Cycloclasticus</taxon>
    </lineage>
</organism>
<dbReference type="NCBIfam" id="NF008268">
    <property type="entry name" value="PRK11040.1"/>
    <property type="match status" value="1"/>
</dbReference>
<evidence type="ECO:0000259" key="2">
    <source>
        <dbReference type="Pfam" id="PF01523"/>
    </source>
</evidence>
<dbReference type="GO" id="GO:0006508">
    <property type="term" value="P:proteolysis"/>
    <property type="evidence" value="ECO:0007669"/>
    <property type="project" value="InterPro"/>
</dbReference>
<dbReference type="Gene3D" id="3.30.2290.10">
    <property type="entry name" value="PmbA/TldD superfamily"/>
    <property type="match status" value="1"/>
</dbReference>
<evidence type="ECO:0000256" key="1">
    <source>
        <dbReference type="ARBA" id="ARBA00005836"/>
    </source>
</evidence>
<dbReference type="InterPro" id="IPR035068">
    <property type="entry name" value="TldD/PmbA_N"/>
</dbReference>
<dbReference type="InterPro" id="IPR045570">
    <property type="entry name" value="Metalloprtase-TldD/E_cen_dom"/>
</dbReference>
<feature type="domain" description="Metalloprotease TldD/E N-terminal" evidence="2">
    <location>
        <begin position="41"/>
        <end position="101"/>
    </location>
</feature>
<protein>
    <submittedName>
        <fullName evidence="5">Peptidase C69</fullName>
    </submittedName>
</protein>
<dbReference type="GO" id="GO:0008237">
    <property type="term" value="F:metallopeptidase activity"/>
    <property type="evidence" value="ECO:0007669"/>
    <property type="project" value="InterPro"/>
</dbReference>